<gene>
    <name evidence="2" type="ORF">XENOCAPTIV_013773</name>
</gene>
<organism evidence="2 3">
    <name type="scientific">Xenoophorus captivus</name>
    <dbReference type="NCBI Taxonomy" id="1517983"/>
    <lineage>
        <taxon>Eukaryota</taxon>
        <taxon>Metazoa</taxon>
        <taxon>Chordata</taxon>
        <taxon>Craniata</taxon>
        <taxon>Vertebrata</taxon>
        <taxon>Euteleostomi</taxon>
        <taxon>Actinopterygii</taxon>
        <taxon>Neopterygii</taxon>
        <taxon>Teleostei</taxon>
        <taxon>Neoteleostei</taxon>
        <taxon>Acanthomorphata</taxon>
        <taxon>Ovalentaria</taxon>
        <taxon>Atherinomorphae</taxon>
        <taxon>Cyprinodontiformes</taxon>
        <taxon>Goodeidae</taxon>
        <taxon>Xenoophorus</taxon>
    </lineage>
</organism>
<evidence type="ECO:0000313" key="2">
    <source>
        <dbReference type="EMBL" id="MEQ2196805.1"/>
    </source>
</evidence>
<evidence type="ECO:0000256" key="1">
    <source>
        <dbReference type="SAM" id="MobiDB-lite"/>
    </source>
</evidence>
<feature type="region of interest" description="Disordered" evidence="1">
    <location>
        <begin position="77"/>
        <end position="101"/>
    </location>
</feature>
<sequence length="101" mass="11514">MHEMHINTQQRPTKHSITIASNRMFYLLCLGELKESSLQKEGGGRGEREGQKHFCISVRMPFNAVFTVQSGTMCKSHSCSRRQQPQNNYRVKKEVLSGTEG</sequence>
<name>A0ABV0QLY7_9TELE</name>
<reference evidence="2 3" key="1">
    <citation type="submission" date="2021-06" db="EMBL/GenBank/DDBJ databases">
        <authorList>
            <person name="Palmer J.M."/>
        </authorList>
    </citation>
    <scope>NUCLEOTIDE SEQUENCE [LARGE SCALE GENOMIC DNA]</scope>
    <source>
        <strain evidence="2 3">XC_2019</strain>
        <tissue evidence="2">Muscle</tissue>
    </source>
</reference>
<protein>
    <submittedName>
        <fullName evidence="2">Uncharacterized protein</fullName>
    </submittedName>
</protein>
<accession>A0ABV0QLY7</accession>
<dbReference type="EMBL" id="JAHRIN010017091">
    <property type="protein sequence ID" value="MEQ2196805.1"/>
    <property type="molecule type" value="Genomic_DNA"/>
</dbReference>
<feature type="compositionally biased region" description="Polar residues" evidence="1">
    <location>
        <begin position="77"/>
        <end position="89"/>
    </location>
</feature>
<dbReference type="Proteomes" id="UP001434883">
    <property type="component" value="Unassembled WGS sequence"/>
</dbReference>
<comment type="caution">
    <text evidence="2">The sequence shown here is derived from an EMBL/GenBank/DDBJ whole genome shotgun (WGS) entry which is preliminary data.</text>
</comment>
<evidence type="ECO:0000313" key="3">
    <source>
        <dbReference type="Proteomes" id="UP001434883"/>
    </source>
</evidence>
<proteinExistence type="predicted"/>
<keyword evidence="3" id="KW-1185">Reference proteome</keyword>